<gene>
    <name evidence="2" type="ORF">mvi_32850</name>
</gene>
<feature type="region of interest" description="Disordered" evidence="1">
    <location>
        <begin position="1"/>
        <end position="45"/>
    </location>
</feature>
<organism evidence="2 3">
    <name type="scientific">Methylobacterium indicum</name>
    <dbReference type="NCBI Taxonomy" id="1775910"/>
    <lineage>
        <taxon>Bacteria</taxon>
        <taxon>Pseudomonadati</taxon>
        <taxon>Pseudomonadota</taxon>
        <taxon>Alphaproteobacteria</taxon>
        <taxon>Hyphomicrobiales</taxon>
        <taxon>Methylobacteriaceae</taxon>
        <taxon>Methylobacterium</taxon>
    </lineage>
</organism>
<evidence type="ECO:0000313" key="2">
    <source>
        <dbReference type="EMBL" id="BCM84824.1"/>
    </source>
</evidence>
<feature type="compositionally biased region" description="Polar residues" evidence="1">
    <location>
        <begin position="82"/>
        <end position="91"/>
    </location>
</feature>
<name>A0A8H8WUX6_9HYPH</name>
<reference evidence="2" key="1">
    <citation type="submission" date="2020-11" db="EMBL/GenBank/DDBJ databases">
        <title>Complete genome sequence of a novel pathogenic Methylobacterium strain isolated from rice in Vietnam.</title>
        <authorList>
            <person name="Lai K."/>
            <person name="Okazaki S."/>
            <person name="Higashi K."/>
            <person name="Mori H."/>
            <person name="Toyoda A."/>
            <person name="Kurokawa K."/>
        </authorList>
    </citation>
    <scope>NUCLEOTIDE SEQUENCE</scope>
    <source>
        <strain evidence="2">VL1</strain>
    </source>
</reference>
<feature type="compositionally biased region" description="Basic and acidic residues" evidence="1">
    <location>
        <begin position="16"/>
        <end position="25"/>
    </location>
</feature>
<dbReference type="Proteomes" id="UP000663508">
    <property type="component" value="Chromosome"/>
</dbReference>
<evidence type="ECO:0000256" key="1">
    <source>
        <dbReference type="SAM" id="MobiDB-lite"/>
    </source>
</evidence>
<dbReference type="AlphaFoldDB" id="A0A8H8WUX6"/>
<evidence type="ECO:0000313" key="3">
    <source>
        <dbReference type="Proteomes" id="UP000663508"/>
    </source>
</evidence>
<feature type="compositionally biased region" description="Basic and acidic residues" evidence="1">
    <location>
        <begin position="95"/>
        <end position="107"/>
    </location>
</feature>
<sequence>MPVAQQPPDDVAAHPTETDHAELHRVTPRRRGRGRRPVGDEARHMSSVAIPLSRVGEGLGVRVLRFRVEFGPSRQQLDVRCRTQNRSTLTPDPSPNRERGDRVGGAN</sequence>
<dbReference type="EMBL" id="AP024145">
    <property type="protein sequence ID" value="BCM84824.1"/>
    <property type="molecule type" value="Genomic_DNA"/>
</dbReference>
<dbReference type="KEGG" id="mind:mvi_32850"/>
<feature type="compositionally biased region" description="Basic residues" evidence="1">
    <location>
        <begin position="26"/>
        <end position="36"/>
    </location>
</feature>
<proteinExistence type="predicted"/>
<accession>A0A8H8WUX6</accession>
<protein>
    <submittedName>
        <fullName evidence="2">Uncharacterized protein</fullName>
    </submittedName>
</protein>
<feature type="region of interest" description="Disordered" evidence="1">
    <location>
        <begin position="78"/>
        <end position="107"/>
    </location>
</feature>